<feature type="domain" description="DUF4062" evidence="1">
    <location>
        <begin position="5"/>
        <end position="91"/>
    </location>
</feature>
<gene>
    <name evidence="2" type="ORF">DFP98_12592</name>
</gene>
<reference evidence="2 3" key="1">
    <citation type="submission" date="2018-07" db="EMBL/GenBank/DDBJ databases">
        <title>Genomic Encyclopedia of Type Strains, Phase III (KMG-III): the genomes of soil and plant-associated and newly described type strains.</title>
        <authorList>
            <person name="Whitman W."/>
        </authorList>
    </citation>
    <scope>NUCLEOTIDE SEQUENCE [LARGE SCALE GENOMIC DNA]</scope>
    <source>
        <strain evidence="2 3">CECT 7287</strain>
    </source>
</reference>
<proteinExistence type="predicted"/>
<dbReference type="Proteomes" id="UP000256977">
    <property type="component" value="Unassembled WGS sequence"/>
</dbReference>
<comment type="caution">
    <text evidence="2">The sequence shown here is derived from an EMBL/GenBank/DDBJ whole genome shotgun (WGS) entry which is preliminary data.</text>
</comment>
<organism evidence="2 3">
    <name type="scientific">Cohnella phaseoli</name>
    <dbReference type="NCBI Taxonomy" id="456490"/>
    <lineage>
        <taxon>Bacteria</taxon>
        <taxon>Bacillati</taxon>
        <taxon>Bacillota</taxon>
        <taxon>Bacilli</taxon>
        <taxon>Bacillales</taxon>
        <taxon>Paenibacillaceae</taxon>
        <taxon>Cohnella</taxon>
    </lineage>
</organism>
<evidence type="ECO:0000313" key="3">
    <source>
        <dbReference type="Proteomes" id="UP000256977"/>
    </source>
</evidence>
<evidence type="ECO:0000313" key="2">
    <source>
        <dbReference type="EMBL" id="RED63545.1"/>
    </source>
</evidence>
<evidence type="ECO:0000259" key="1">
    <source>
        <dbReference type="Pfam" id="PF13271"/>
    </source>
</evidence>
<dbReference type="AlphaFoldDB" id="A0A3D9IP84"/>
<dbReference type="EMBL" id="QRDZ01000025">
    <property type="protein sequence ID" value="RED63545.1"/>
    <property type="molecule type" value="Genomic_DNA"/>
</dbReference>
<sequence length="382" mass="43591">MAKTKIFISSVNEDGLKRLRKEAFDELRKLGHEPIMWEENLGPWPAHTDTVSKCLDAVGEADIFLLFVGSRGGTYYKEAQRTVTHMEFIQAYDKNKTLLVFVDTTVKAVFFGTARQWIDDFREQYISEAGRSPSADEVLAALRHHPGLPAHIDPYVWFLLHDLSVRNVFMDDLSLGVTIDWRNYFSDLLRRGSMLLPLSRSIAETGRRLAQSDEAFRLLSELISLQPKTGGTDYESILNAVAGRMTGGRIEQRYGPYVSEKVGTYGDCIGATLYVREGDKMRFVAKCADVAWNRSFRLDDKSSYVALTYQMNKDIVHYTQSKTMFYACFKHGEHVLTLHYPADPDWDNRKYITYQESVNDAIMNKNPYVVLMVKMILGGLPT</sequence>
<dbReference type="Pfam" id="PF13271">
    <property type="entry name" value="DUF4062"/>
    <property type="match status" value="1"/>
</dbReference>
<name>A0A3D9IP84_9BACL</name>
<dbReference type="InterPro" id="IPR025139">
    <property type="entry name" value="DUF4062"/>
</dbReference>
<protein>
    <submittedName>
        <fullName evidence="2">Uncharacterized protein DUF4062</fullName>
    </submittedName>
</protein>
<keyword evidence="3" id="KW-1185">Reference proteome</keyword>
<dbReference type="RefSeq" id="WP_181917959.1">
    <property type="nucleotide sequence ID" value="NZ_QRDZ01000025.1"/>
</dbReference>
<accession>A0A3D9IP84</accession>